<evidence type="ECO:0000313" key="4">
    <source>
        <dbReference type="Proteomes" id="UP000055136"/>
    </source>
</evidence>
<dbReference type="EMBL" id="CP013099">
    <property type="protein sequence ID" value="ALP54089.1"/>
    <property type="molecule type" value="Genomic_DNA"/>
</dbReference>
<dbReference type="KEGG" id="tee:Tel_13630"/>
<sequence>MNNSAEKIIVCFTANSAFEWGGASRVLFTNLRLLDRSKFEPIVLLPYRGRIIPTLESLGIRYEVWGKLHEPQGILEYLKTLYRFIRFLKQNKVRILHINGVYWRPAEVLAAKLAGVPIVTHYHVLPKEPGPFVKYSSLIVAVSEYISKHALPPGVPKRVLHNAVEPEKFTQGISIRGELGIDTDKVVVSFIGQIKKIKGVDLFIAMAKRLQHDDVVFIIAGKCRKPADEGNAYTEEALRAEIGDTPNIHYVGFREDIPNIYASSDMIVVPSRWEEPFGLILLEAGAVSKPVVAAQVGGIPEVVVHGETGYLFPKEDLDTMTLQVETLVSDAALRTRMGAQAREHIERHFTHQPVRALEQTYLDLLDQK</sequence>
<accession>A0A0S2TG17</accession>
<dbReference type="SUPFAM" id="SSF53756">
    <property type="entry name" value="UDP-Glycosyltransferase/glycogen phosphorylase"/>
    <property type="match status" value="1"/>
</dbReference>
<dbReference type="PANTHER" id="PTHR12526">
    <property type="entry name" value="GLYCOSYLTRANSFERASE"/>
    <property type="match status" value="1"/>
</dbReference>
<dbReference type="InterPro" id="IPR028098">
    <property type="entry name" value="Glyco_trans_4-like_N"/>
</dbReference>
<name>A0A0S2TG17_9GAMM</name>
<gene>
    <name evidence="3" type="ORF">Tel_13630</name>
</gene>
<evidence type="ECO:0008006" key="5">
    <source>
        <dbReference type="Google" id="ProtNLM"/>
    </source>
</evidence>
<evidence type="ECO:0000313" key="3">
    <source>
        <dbReference type="EMBL" id="ALP54089.1"/>
    </source>
</evidence>
<proteinExistence type="predicted"/>
<evidence type="ECO:0000259" key="2">
    <source>
        <dbReference type="Pfam" id="PF13439"/>
    </source>
</evidence>
<protein>
    <recommendedName>
        <fullName evidence="5">Glycosyl transferase family 1</fullName>
    </recommendedName>
</protein>
<dbReference type="GO" id="GO:1901135">
    <property type="term" value="P:carbohydrate derivative metabolic process"/>
    <property type="evidence" value="ECO:0007669"/>
    <property type="project" value="UniProtKB-ARBA"/>
</dbReference>
<dbReference type="STRING" id="1748243.Tel_13630"/>
<dbReference type="CDD" id="cd03801">
    <property type="entry name" value="GT4_PimA-like"/>
    <property type="match status" value="1"/>
</dbReference>
<dbReference type="Pfam" id="PF13439">
    <property type="entry name" value="Glyco_transf_4"/>
    <property type="match status" value="1"/>
</dbReference>
<feature type="domain" description="Glycosyl transferase family 1" evidence="1">
    <location>
        <begin position="175"/>
        <end position="343"/>
    </location>
</feature>
<dbReference type="Proteomes" id="UP000055136">
    <property type="component" value="Chromosome"/>
</dbReference>
<dbReference type="Gene3D" id="3.40.50.2000">
    <property type="entry name" value="Glycogen Phosphorylase B"/>
    <property type="match status" value="2"/>
</dbReference>
<dbReference type="InterPro" id="IPR001296">
    <property type="entry name" value="Glyco_trans_1"/>
</dbReference>
<feature type="domain" description="Glycosyltransferase subfamily 4-like N-terminal" evidence="2">
    <location>
        <begin position="20"/>
        <end position="167"/>
    </location>
</feature>
<evidence type="ECO:0000259" key="1">
    <source>
        <dbReference type="Pfam" id="PF00534"/>
    </source>
</evidence>
<dbReference type="AlphaFoldDB" id="A0A0S2TG17"/>
<dbReference type="GO" id="GO:0016757">
    <property type="term" value="F:glycosyltransferase activity"/>
    <property type="evidence" value="ECO:0007669"/>
    <property type="project" value="InterPro"/>
</dbReference>
<dbReference type="Pfam" id="PF00534">
    <property type="entry name" value="Glycos_transf_1"/>
    <property type="match status" value="1"/>
</dbReference>
<reference evidence="3" key="1">
    <citation type="submission" date="2015-10" db="EMBL/GenBank/DDBJ databases">
        <title>Description of Candidatus Tenderia electrophaga gen. nov, sp. nov., an Uncultivated Electroautotroph from a Biocathode Enrichment.</title>
        <authorList>
            <person name="Eddie B.J."/>
            <person name="Malanoski A.P."/>
            <person name="Wang Z."/>
            <person name="Hall R.J."/>
            <person name="Oh S.D."/>
            <person name="Heiner C."/>
            <person name="Lin B."/>
            <person name="Strycharz-Glaven S.M."/>
        </authorList>
    </citation>
    <scope>NUCLEOTIDE SEQUENCE [LARGE SCALE GENOMIC DNA]</scope>
    <source>
        <strain evidence="3">NRL1</strain>
    </source>
</reference>
<organism evidence="3 4">
    <name type="scientific">Candidatus Tenderia electrophaga</name>
    <dbReference type="NCBI Taxonomy" id="1748243"/>
    <lineage>
        <taxon>Bacteria</taxon>
        <taxon>Pseudomonadati</taxon>
        <taxon>Pseudomonadota</taxon>
        <taxon>Gammaproteobacteria</taxon>
        <taxon>Candidatus Tenderiales</taxon>
        <taxon>Candidatus Tenderiaceae</taxon>
        <taxon>Candidatus Tenderia</taxon>
    </lineage>
</organism>
<keyword evidence="4" id="KW-1185">Reference proteome</keyword>